<accession>J0WMB3</accession>
<evidence type="ECO:0000313" key="1">
    <source>
        <dbReference type="EMBL" id="EJD32925.1"/>
    </source>
</evidence>
<sequence length="176" mass="18878">MAAPFGASPFAALATNPMSRHITALPYVLFALPHPGPAIIVVTGGVSSPMDHALPPLLPYYAPPQVVQPLMAVTSPISSAMPPVLASSGNTVVGNDVAARTRAPGSRDLVAEWAEERMLADLQYWADVVAIREPERSAELRSFHDQWKTLTPPEKAVAQESLESTKKQWFALSQAV</sequence>
<dbReference type="Proteomes" id="UP000006514">
    <property type="component" value="Unassembled WGS sequence"/>
</dbReference>
<gene>
    <name evidence="1" type="ORF">AURDEDRAFT_131936</name>
</gene>
<dbReference type="EMBL" id="JH688553">
    <property type="protein sequence ID" value="EJD32925.1"/>
    <property type="molecule type" value="Genomic_DNA"/>
</dbReference>
<evidence type="ECO:0000313" key="2">
    <source>
        <dbReference type="Proteomes" id="UP000006514"/>
    </source>
</evidence>
<dbReference type="AlphaFoldDB" id="J0WMB3"/>
<dbReference type="InParanoid" id="J0WMB3"/>
<proteinExistence type="predicted"/>
<keyword evidence="2" id="KW-1185">Reference proteome</keyword>
<organism evidence="1 2">
    <name type="scientific">Auricularia subglabra (strain TFB-10046 / SS5)</name>
    <name type="common">White-rot fungus</name>
    <name type="synonym">Auricularia delicata (strain TFB10046)</name>
    <dbReference type="NCBI Taxonomy" id="717982"/>
    <lineage>
        <taxon>Eukaryota</taxon>
        <taxon>Fungi</taxon>
        <taxon>Dikarya</taxon>
        <taxon>Basidiomycota</taxon>
        <taxon>Agaricomycotina</taxon>
        <taxon>Agaricomycetes</taxon>
        <taxon>Auriculariales</taxon>
        <taxon>Auriculariaceae</taxon>
        <taxon>Auricularia</taxon>
    </lineage>
</organism>
<reference evidence="2" key="1">
    <citation type="journal article" date="2012" name="Science">
        <title>The Paleozoic origin of enzymatic lignin decomposition reconstructed from 31 fungal genomes.</title>
        <authorList>
            <person name="Floudas D."/>
            <person name="Binder M."/>
            <person name="Riley R."/>
            <person name="Barry K."/>
            <person name="Blanchette R.A."/>
            <person name="Henrissat B."/>
            <person name="Martinez A.T."/>
            <person name="Otillar R."/>
            <person name="Spatafora J.W."/>
            <person name="Yadav J.S."/>
            <person name="Aerts A."/>
            <person name="Benoit I."/>
            <person name="Boyd A."/>
            <person name="Carlson A."/>
            <person name="Copeland A."/>
            <person name="Coutinho P.M."/>
            <person name="de Vries R.P."/>
            <person name="Ferreira P."/>
            <person name="Findley K."/>
            <person name="Foster B."/>
            <person name="Gaskell J."/>
            <person name="Glotzer D."/>
            <person name="Gorecki P."/>
            <person name="Heitman J."/>
            <person name="Hesse C."/>
            <person name="Hori C."/>
            <person name="Igarashi K."/>
            <person name="Jurgens J.A."/>
            <person name="Kallen N."/>
            <person name="Kersten P."/>
            <person name="Kohler A."/>
            <person name="Kuees U."/>
            <person name="Kumar T.K.A."/>
            <person name="Kuo A."/>
            <person name="LaButti K."/>
            <person name="Larrondo L.F."/>
            <person name="Lindquist E."/>
            <person name="Ling A."/>
            <person name="Lombard V."/>
            <person name="Lucas S."/>
            <person name="Lundell T."/>
            <person name="Martin R."/>
            <person name="McLaughlin D.J."/>
            <person name="Morgenstern I."/>
            <person name="Morin E."/>
            <person name="Murat C."/>
            <person name="Nagy L.G."/>
            <person name="Nolan M."/>
            <person name="Ohm R.A."/>
            <person name="Patyshakuliyeva A."/>
            <person name="Rokas A."/>
            <person name="Ruiz-Duenas F.J."/>
            <person name="Sabat G."/>
            <person name="Salamov A."/>
            <person name="Samejima M."/>
            <person name="Schmutz J."/>
            <person name="Slot J.C."/>
            <person name="St John F."/>
            <person name="Stenlid J."/>
            <person name="Sun H."/>
            <person name="Sun S."/>
            <person name="Syed K."/>
            <person name="Tsang A."/>
            <person name="Wiebenga A."/>
            <person name="Young D."/>
            <person name="Pisabarro A."/>
            <person name="Eastwood D.C."/>
            <person name="Martin F."/>
            <person name="Cullen D."/>
            <person name="Grigoriev I.V."/>
            <person name="Hibbett D.S."/>
        </authorList>
    </citation>
    <scope>NUCLEOTIDE SEQUENCE [LARGE SCALE GENOMIC DNA]</scope>
    <source>
        <strain evidence="2">TFB10046</strain>
    </source>
</reference>
<dbReference type="KEGG" id="adl:AURDEDRAFT_131936"/>
<protein>
    <submittedName>
        <fullName evidence="1">Uncharacterized protein</fullName>
    </submittedName>
</protein>
<name>J0WMB3_AURST</name>